<dbReference type="InterPro" id="IPR032566">
    <property type="entry name" value="Znf-C2HE"/>
</dbReference>
<dbReference type="PANTHER" id="PTHR12486">
    <property type="entry name" value="APRATAXIN-RELATED"/>
    <property type="match status" value="1"/>
</dbReference>
<comment type="function">
    <text evidence="16">DNA-binding protein involved in single-strand DNA break repair, double-strand DNA break repair and base excision repair. Resolves abortive DNA ligation intermediates formed either at base excision sites, or when DNA ligases attempt to repair non-ligatable breaks induced by reactive oxygen species. Catalyzes the release of adenylate groups covalently linked to 5'-phosphate termini, resulting in the production of 5'-phosphate termini that can be efficiently rejoined. Likewise, catalyzes the release of 3'-linked guanosine (DNAppG) and inosine (DNAppI) from DNA, but has higher specific activity with 5'-linked adenosine (AppDNA).</text>
</comment>
<protein>
    <recommendedName>
        <fullName evidence="17">Aprataxin-like protein</fullName>
        <ecNumber evidence="4">3.6.1.71</ecNumber>
        <ecNumber evidence="3">3.6.1.72</ecNumber>
    </recommendedName>
    <alternativeName>
        <fullName evidence="18">Hit family protein 3</fullName>
    </alternativeName>
</protein>
<evidence type="ECO:0000256" key="7">
    <source>
        <dbReference type="ARBA" id="ARBA00022763"/>
    </source>
</evidence>
<keyword evidence="10" id="KW-0238">DNA-binding</keyword>
<evidence type="ECO:0000256" key="3">
    <source>
        <dbReference type="ARBA" id="ARBA00012495"/>
    </source>
</evidence>
<evidence type="ECO:0000256" key="18">
    <source>
        <dbReference type="ARBA" id="ARBA00076243"/>
    </source>
</evidence>
<dbReference type="Gene3D" id="3.30.428.10">
    <property type="entry name" value="HIT-like"/>
    <property type="match status" value="1"/>
</dbReference>
<comment type="catalytic activity">
    <reaction evidence="13">
        <text>a 3'-end 2'-deoxyribonucleotide-3'-diphospho-5'-guanosine-DNA + H2O = a 3'-end 2'-deoxyribonucleotide 3'-phosphate-DNA + GMP + 2 H(+)</text>
        <dbReference type="Rhea" id="RHEA:52140"/>
        <dbReference type="Rhea" id="RHEA-COMP:13186"/>
        <dbReference type="Rhea" id="RHEA-COMP:13187"/>
        <dbReference type="ChEBI" id="CHEBI:15377"/>
        <dbReference type="ChEBI" id="CHEBI:15378"/>
        <dbReference type="ChEBI" id="CHEBI:58115"/>
        <dbReference type="ChEBI" id="CHEBI:136419"/>
        <dbReference type="ChEBI" id="CHEBI:136420"/>
        <dbReference type="EC" id="3.6.1.72"/>
    </reaction>
</comment>
<dbReference type="Pfam" id="PF11969">
    <property type="entry name" value="DcpS_C"/>
    <property type="match status" value="1"/>
</dbReference>
<dbReference type="EC" id="3.6.1.71" evidence="4"/>
<feature type="domain" description="Aprataxin C2HE/C2H2/C2HC zinc finger" evidence="20">
    <location>
        <begin position="223"/>
        <end position="277"/>
    </location>
</feature>
<proteinExistence type="predicted"/>
<comment type="subcellular location">
    <subcellularLocation>
        <location evidence="2">Cytoplasm</location>
    </subcellularLocation>
    <subcellularLocation>
        <location evidence="1">Nucleus</location>
    </subcellularLocation>
</comment>
<gene>
    <name evidence="21" type="ORF">FKW77_003219</name>
</gene>
<dbReference type="OrthoDB" id="3512845at2759"/>
<keyword evidence="11" id="KW-0234">DNA repair</keyword>
<dbReference type="GO" id="GO:0030983">
    <property type="term" value="F:mismatched DNA binding"/>
    <property type="evidence" value="ECO:0007669"/>
    <property type="project" value="TreeGrafter"/>
</dbReference>
<feature type="compositionally biased region" description="Polar residues" evidence="19">
    <location>
        <begin position="38"/>
        <end position="47"/>
    </location>
</feature>
<dbReference type="SUPFAM" id="SSF54197">
    <property type="entry name" value="HIT-like"/>
    <property type="match status" value="1"/>
</dbReference>
<dbReference type="Proteomes" id="UP000316270">
    <property type="component" value="Chromosome 17"/>
</dbReference>
<evidence type="ECO:0000256" key="2">
    <source>
        <dbReference type="ARBA" id="ARBA00004496"/>
    </source>
</evidence>
<dbReference type="AlphaFoldDB" id="A0A517LNP9"/>
<evidence type="ECO:0000256" key="6">
    <source>
        <dbReference type="ARBA" id="ARBA00022723"/>
    </source>
</evidence>
<evidence type="ECO:0000256" key="16">
    <source>
        <dbReference type="ARBA" id="ARBA00059438"/>
    </source>
</evidence>
<dbReference type="GO" id="GO:0005737">
    <property type="term" value="C:cytoplasm"/>
    <property type="evidence" value="ECO:0007669"/>
    <property type="project" value="UniProtKB-SubCell"/>
</dbReference>
<dbReference type="InterPro" id="IPR036265">
    <property type="entry name" value="HIT-like_sf"/>
</dbReference>
<dbReference type="Pfam" id="PF16278">
    <property type="entry name" value="zf-C2HE"/>
    <property type="match status" value="1"/>
</dbReference>
<dbReference type="EC" id="3.6.1.72" evidence="3"/>
<evidence type="ECO:0000256" key="15">
    <source>
        <dbReference type="ARBA" id="ARBA00044713"/>
    </source>
</evidence>
<dbReference type="GO" id="GO:0003725">
    <property type="term" value="F:double-stranded RNA binding"/>
    <property type="evidence" value="ECO:0007669"/>
    <property type="project" value="TreeGrafter"/>
</dbReference>
<dbReference type="GO" id="GO:0003697">
    <property type="term" value="F:single-stranded DNA binding"/>
    <property type="evidence" value="ECO:0007669"/>
    <property type="project" value="TreeGrafter"/>
</dbReference>
<dbReference type="PANTHER" id="PTHR12486:SF4">
    <property type="entry name" value="APRATAXIN"/>
    <property type="match status" value="1"/>
</dbReference>
<dbReference type="GO" id="GO:0000012">
    <property type="term" value="P:single strand break repair"/>
    <property type="evidence" value="ECO:0007669"/>
    <property type="project" value="TreeGrafter"/>
</dbReference>
<evidence type="ECO:0000256" key="11">
    <source>
        <dbReference type="ARBA" id="ARBA00023204"/>
    </source>
</evidence>
<feature type="compositionally biased region" description="Polar residues" evidence="19">
    <location>
        <begin position="11"/>
        <end position="23"/>
    </location>
</feature>
<evidence type="ECO:0000313" key="22">
    <source>
        <dbReference type="Proteomes" id="UP000316270"/>
    </source>
</evidence>
<evidence type="ECO:0000256" key="4">
    <source>
        <dbReference type="ARBA" id="ARBA00012496"/>
    </source>
</evidence>
<sequence length="282" mass="32167">MARQSDDALANEQSAGNSQQDATDQPPRKKPKNAFTELMSQKSSTPKSEPPSALKPKLRAMESITSGRDGLLAYIKNPQSFTSSSVISYDDHWVLIHDLYPKSSVHLLLLSRDSKFYNAHPYVACKDATFLMAAKVEIAKARGIVASELRRIYGKDSISDSARQEAMESEDPPEVLPEGRDWDKEVMTGVHADPSMNHLHFHILSNDRHSPCLKHRKHYNSFNTHFFVPVDDLPLDENDERQHASKFLSDDMICWRCGKNFKNQFAKLKLHLEEEFQAWKKE</sequence>
<dbReference type="EMBL" id="CP042201">
    <property type="protein sequence ID" value="QDS77241.1"/>
    <property type="molecule type" value="Genomic_DNA"/>
</dbReference>
<keyword evidence="22" id="KW-1185">Reference proteome</keyword>
<evidence type="ECO:0000256" key="9">
    <source>
        <dbReference type="ARBA" id="ARBA00022833"/>
    </source>
</evidence>
<keyword evidence="6" id="KW-0479">Metal-binding</keyword>
<dbReference type="GO" id="GO:0033699">
    <property type="term" value="F:DNA 5'-adenosine monophosphate hydrolase activity"/>
    <property type="evidence" value="ECO:0007669"/>
    <property type="project" value="UniProtKB-EC"/>
</dbReference>
<keyword evidence="12" id="KW-0539">Nucleus</keyword>
<evidence type="ECO:0000256" key="14">
    <source>
        <dbReference type="ARBA" id="ARBA00044639"/>
    </source>
</evidence>
<evidence type="ECO:0000256" key="10">
    <source>
        <dbReference type="ARBA" id="ARBA00023125"/>
    </source>
</evidence>
<evidence type="ECO:0000259" key="20">
    <source>
        <dbReference type="Pfam" id="PF16278"/>
    </source>
</evidence>
<keyword evidence="7" id="KW-0227">DNA damage</keyword>
<evidence type="ECO:0000256" key="1">
    <source>
        <dbReference type="ARBA" id="ARBA00004123"/>
    </source>
</evidence>
<dbReference type="GO" id="GO:0120108">
    <property type="term" value="F:DNA-3'-diphospho-5'-guanosine diphosphatase activity"/>
    <property type="evidence" value="ECO:0007669"/>
    <property type="project" value="UniProtKB-EC"/>
</dbReference>
<keyword evidence="9" id="KW-0862">Zinc</keyword>
<evidence type="ECO:0000256" key="13">
    <source>
        <dbReference type="ARBA" id="ARBA00024601"/>
    </source>
</evidence>
<evidence type="ECO:0000256" key="19">
    <source>
        <dbReference type="SAM" id="MobiDB-lite"/>
    </source>
</evidence>
<dbReference type="GO" id="GO:0005634">
    <property type="term" value="C:nucleus"/>
    <property type="evidence" value="ECO:0007669"/>
    <property type="project" value="UniProtKB-SubCell"/>
</dbReference>
<evidence type="ECO:0000256" key="8">
    <source>
        <dbReference type="ARBA" id="ARBA00022801"/>
    </source>
</evidence>
<comment type="catalytic activity">
    <reaction evidence="14">
        <text>a 5'-end adenosine-5'-diphospho-5'-2'-deoxyribonucleoside-DNA + H2O = a 5'-end 5'-phospho-2'-deoxyribonucleoside-DNA + AMP + 2 H(+)</text>
        <dbReference type="Rhea" id="RHEA:52128"/>
        <dbReference type="Rhea" id="RHEA-COMP:13180"/>
        <dbReference type="Rhea" id="RHEA-COMP:13181"/>
        <dbReference type="ChEBI" id="CHEBI:15377"/>
        <dbReference type="ChEBI" id="CHEBI:15378"/>
        <dbReference type="ChEBI" id="CHEBI:136412"/>
        <dbReference type="ChEBI" id="CHEBI:136413"/>
        <dbReference type="ChEBI" id="CHEBI:456215"/>
        <dbReference type="EC" id="3.6.1.71"/>
    </reaction>
</comment>
<organism evidence="21 22">
    <name type="scientific">Venturia effusa</name>
    <dbReference type="NCBI Taxonomy" id="50376"/>
    <lineage>
        <taxon>Eukaryota</taxon>
        <taxon>Fungi</taxon>
        <taxon>Dikarya</taxon>
        <taxon>Ascomycota</taxon>
        <taxon>Pezizomycotina</taxon>
        <taxon>Dothideomycetes</taxon>
        <taxon>Pleosporomycetidae</taxon>
        <taxon>Venturiales</taxon>
        <taxon>Venturiaceae</taxon>
        <taxon>Venturia</taxon>
    </lineage>
</organism>
<evidence type="ECO:0000256" key="17">
    <source>
        <dbReference type="ARBA" id="ARBA00068941"/>
    </source>
</evidence>
<feature type="region of interest" description="Disordered" evidence="19">
    <location>
        <begin position="160"/>
        <end position="179"/>
    </location>
</feature>
<keyword evidence="8" id="KW-0378">Hydrolase</keyword>
<dbReference type="GO" id="GO:1990165">
    <property type="term" value="F:single-strand break-containing DNA binding"/>
    <property type="evidence" value="ECO:0007669"/>
    <property type="project" value="TreeGrafter"/>
</dbReference>
<evidence type="ECO:0000256" key="5">
    <source>
        <dbReference type="ARBA" id="ARBA00022490"/>
    </source>
</evidence>
<accession>A0A517LNP9</accession>
<keyword evidence="5" id="KW-0963">Cytoplasm</keyword>
<dbReference type="STRING" id="50376.A0A517LNP9"/>
<reference evidence="21 22" key="1">
    <citation type="submission" date="2019-07" db="EMBL/GenBank/DDBJ databases">
        <title>Finished genome of Venturia effusa.</title>
        <authorList>
            <person name="Young C.A."/>
            <person name="Cox M.P."/>
            <person name="Ganley A.R.D."/>
            <person name="David W.J."/>
        </authorList>
    </citation>
    <scope>NUCLEOTIDE SEQUENCE [LARGE SCALE GENOMIC DNA]</scope>
    <source>
        <strain evidence="22">albino</strain>
    </source>
</reference>
<dbReference type="FunFam" id="3.30.428.10:FF:000017">
    <property type="entry name" value="Aprataxin-like protein"/>
    <property type="match status" value="1"/>
</dbReference>
<comment type="catalytic activity">
    <reaction evidence="15">
        <text>a 5'-end adenosine-5'-diphospho-5'-ribonucleoside-2'-deoxyribonucleotide-DNA + H2O = a 5'-end 5'-phospho-ribonucleoside-2'-deoxyribonucleotide-DNA + AMP + 2 H(+)</text>
        <dbReference type="Rhea" id="RHEA:52132"/>
        <dbReference type="Rhea" id="RHEA-COMP:13182"/>
        <dbReference type="Rhea" id="RHEA-COMP:13183"/>
        <dbReference type="ChEBI" id="CHEBI:15377"/>
        <dbReference type="ChEBI" id="CHEBI:15378"/>
        <dbReference type="ChEBI" id="CHEBI:136414"/>
        <dbReference type="ChEBI" id="CHEBI:136415"/>
        <dbReference type="ChEBI" id="CHEBI:456215"/>
        <dbReference type="EC" id="3.6.1.71"/>
    </reaction>
</comment>
<evidence type="ECO:0000256" key="12">
    <source>
        <dbReference type="ARBA" id="ARBA00023242"/>
    </source>
</evidence>
<name>A0A517LNP9_9PEZI</name>
<dbReference type="GO" id="GO:0046872">
    <property type="term" value="F:metal ion binding"/>
    <property type="evidence" value="ECO:0007669"/>
    <property type="project" value="UniProtKB-KW"/>
</dbReference>
<feature type="region of interest" description="Disordered" evidence="19">
    <location>
        <begin position="1"/>
        <end position="58"/>
    </location>
</feature>
<evidence type="ECO:0000313" key="21">
    <source>
        <dbReference type="EMBL" id="QDS77241.1"/>
    </source>
</evidence>